<dbReference type="Proteomes" id="UP001516023">
    <property type="component" value="Unassembled WGS sequence"/>
</dbReference>
<feature type="region of interest" description="Disordered" evidence="1">
    <location>
        <begin position="55"/>
        <end position="82"/>
    </location>
</feature>
<evidence type="ECO:0008006" key="4">
    <source>
        <dbReference type="Google" id="ProtNLM"/>
    </source>
</evidence>
<feature type="compositionally biased region" description="Low complexity" evidence="1">
    <location>
        <begin position="63"/>
        <end position="73"/>
    </location>
</feature>
<evidence type="ECO:0000256" key="1">
    <source>
        <dbReference type="SAM" id="MobiDB-lite"/>
    </source>
</evidence>
<comment type="caution">
    <text evidence="2">The sequence shown here is derived from an EMBL/GenBank/DDBJ whole genome shotgun (WGS) entry which is preliminary data.</text>
</comment>
<dbReference type="AlphaFoldDB" id="A0ABD3R0R8"/>
<gene>
    <name evidence="2" type="ORF">HJC23_007835</name>
</gene>
<reference evidence="2 3" key="1">
    <citation type="journal article" date="2020" name="G3 (Bethesda)">
        <title>Improved Reference Genome for Cyclotella cryptica CCMP332, a Model for Cell Wall Morphogenesis, Salinity Adaptation, and Lipid Production in Diatoms (Bacillariophyta).</title>
        <authorList>
            <person name="Roberts W.R."/>
            <person name="Downey K.M."/>
            <person name="Ruck E.C."/>
            <person name="Traller J.C."/>
            <person name="Alverson A.J."/>
        </authorList>
    </citation>
    <scope>NUCLEOTIDE SEQUENCE [LARGE SCALE GENOMIC DNA]</scope>
    <source>
        <strain evidence="2 3">CCMP332</strain>
    </source>
</reference>
<proteinExistence type="predicted"/>
<dbReference type="EMBL" id="JABMIG020000001">
    <property type="protein sequence ID" value="KAL3805874.1"/>
    <property type="molecule type" value="Genomic_DNA"/>
</dbReference>
<name>A0ABD3R0R8_9STRA</name>
<organism evidence="2 3">
    <name type="scientific">Cyclotella cryptica</name>
    <dbReference type="NCBI Taxonomy" id="29204"/>
    <lineage>
        <taxon>Eukaryota</taxon>
        <taxon>Sar</taxon>
        <taxon>Stramenopiles</taxon>
        <taxon>Ochrophyta</taxon>
        <taxon>Bacillariophyta</taxon>
        <taxon>Coscinodiscophyceae</taxon>
        <taxon>Thalassiosirophycidae</taxon>
        <taxon>Stephanodiscales</taxon>
        <taxon>Stephanodiscaceae</taxon>
        <taxon>Cyclotella</taxon>
    </lineage>
</organism>
<feature type="region of interest" description="Disordered" evidence="1">
    <location>
        <begin position="1"/>
        <end position="21"/>
    </location>
</feature>
<evidence type="ECO:0000313" key="2">
    <source>
        <dbReference type="EMBL" id="KAL3805874.1"/>
    </source>
</evidence>
<keyword evidence="3" id="KW-1185">Reference proteome</keyword>
<accession>A0ABD3R0R8</accession>
<sequence length="480" mass="53115">MAATERDGLLTRPQDTLSSPTPGWNCQTISNWALTCVVSLLVLVLIIDPRISPFGSSQPSVDESSASAATTESPHTSFSPHTEGRYYATQFISFTINTSGGSASDGECEGRLVDPKEDACYLGNEDVEKDVNHRLAILADVLRTLHNDVFKEDPEIDRDPRVLKILMVPEFFLRGPTGAYSTEEMLESDHKKGELVKLVDKIHEMISDPAFEDYLFVFGTIVAAESMDDGDGEYTAKDNLYFNFAPVYRGGAEDEESGHVHRYIILKRYISGADFLSRTELPNPVEFDMRAYDNAESSSVLAETFARRNMTVVTDNYLEIDGIKIGIEICLDHRMGSLYNNLRIKHNGELVDVQLVISAGMSIERGINPVKPGGVVYLTDGGASSAACLRTDTGEFDPNHVCRGKPDGLQHRPHGGVGYTNFLPLAGCIDMERDELLEGYYSRYQTQGCAFTLKTYGIDVMDEFSYYPPSIEIYPTVALP</sequence>
<protein>
    <recommendedName>
        <fullName evidence="4">CN hydrolase domain-containing protein</fullName>
    </recommendedName>
</protein>
<evidence type="ECO:0000313" key="3">
    <source>
        <dbReference type="Proteomes" id="UP001516023"/>
    </source>
</evidence>